<keyword evidence="1" id="KW-1185">Reference proteome</keyword>
<proteinExistence type="predicted"/>
<name>A0A915HWW1_ROMCU</name>
<accession>A0A915HWW1</accession>
<dbReference type="WBParaSite" id="nRc.2.0.1.t06374-RA">
    <property type="protein sequence ID" value="nRc.2.0.1.t06374-RA"/>
    <property type="gene ID" value="nRc.2.0.1.g06374"/>
</dbReference>
<sequence>MNNIASGGQNEAWARVLQVTFTTLSIRNITCVGGQPDYSAKRPRFNQTFMKKVSKSGVSYDVNMLLNSDF</sequence>
<evidence type="ECO:0000313" key="2">
    <source>
        <dbReference type="WBParaSite" id="nRc.2.0.1.t06374-RA"/>
    </source>
</evidence>
<organism evidence="1 2">
    <name type="scientific">Romanomermis culicivorax</name>
    <name type="common">Nematode worm</name>
    <dbReference type="NCBI Taxonomy" id="13658"/>
    <lineage>
        <taxon>Eukaryota</taxon>
        <taxon>Metazoa</taxon>
        <taxon>Ecdysozoa</taxon>
        <taxon>Nematoda</taxon>
        <taxon>Enoplea</taxon>
        <taxon>Dorylaimia</taxon>
        <taxon>Mermithida</taxon>
        <taxon>Mermithoidea</taxon>
        <taxon>Mermithidae</taxon>
        <taxon>Romanomermis</taxon>
    </lineage>
</organism>
<evidence type="ECO:0000313" key="1">
    <source>
        <dbReference type="Proteomes" id="UP000887565"/>
    </source>
</evidence>
<dbReference type="AlphaFoldDB" id="A0A915HWW1"/>
<protein>
    <submittedName>
        <fullName evidence="2">Uncharacterized protein</fullName>
    </submittedName>
</protein>
<reference evidence="2" key="1">
    <citation type="submission" date="2022-11" db="UniProtKB">
        <authorList>
            <consortium name="WormBaseParasite"/>
        </authorList>
    </citation>
    <scope>IDENTIFICATION</scope>
</reference>
<dbReference type="Proteomes" id="UP000887565">
    <property type="component" value="Unplaced"/>
</dbReference>